<reference evidence="8 9" key="1">
    <citation type="submission" date="2016-10" db="EMBL/GenBank/DDBJ databases">
        <authorList>
            <person name="de Groot N.N."/>
        </authorList>
    </citation>
    <scope>NUCLEOTIDE SEQUENCE [LARGE SCALE GENOMIC DNA]</scope>
    <source>
        <strain evidence="8 9">DSM 3217</strain>
    </source>
</reference>
<dbReference type="GO" id="GO:0046872">
    <property type="term" value="F:metal ion binding"/>
    <property type="evidence" value="ECO:0007669"/>
    <property type="project" value="UniProtKB-KW"/>
</dbReference>
<dbReference type="InterPro" id="IPR051094">
    <property type="entry name" value="Diverse_Catalytic_Enzymes"/>
</dbReference>
<evidence type="ECO:0000256" key="5">
    <source>
        <dbReference type="ARBA" id="ARBA00023004"/>
    </source>
</evidence>
<evidence type="ECO:0000256" key="3">
    <source>
        <dbReference type="ARBA" id="ARBA00022741"/>
    </source>
</evidence>
<proteinExistence type="predicted"/>
<name>A0A1G6ALV7_EUBOX</name>
<dbReference type="CDD" id="cd00077">
    <property type="entry name" value="HDc"/>
    <property type="match status" value="1"/>
</dbReference>
<dbReference type="Proteomes" id="UP000199228">
    <property type="component" value="Unassembled WGS sequence"/>
</dbReference>
<dbReference type="OrthoDB" id="5295945at2"/>
<dbReference type="AlphaFoldDB" id="A0A1G6ALV7"/>
<evidence type="ECO:0000256" key="6">
    <source>
        <dbReference type="ARBA" id="ARBA00049417"/>
    </source>
</evidence>
<gene>
    <name evidence="8" type="ORF">SAMN02910417_00695</name>
</gene>
<keyword evidence="4 8" id="KW-0378">Hydrolase</keyword>
<evidence type="ECO:0000256" key="4">
    <source>
        <dbReference type="ARBA" id="ARBA00022801"/>
    </source>
</evidence>
<dbReference type="NCBIfam" id="TIGR00277">
    <property type="entry name" value="HDIG"/>
    <property type="match status" value="1"/>
</dbReference>
<dbReference type="EC" id="3.6.1.41" evidence="1"/>
<dbReference type="PANTHER" id="PTHR35795:SF1">
    <property type="entry name" value="BIS(5'-NUCLEOSYL)-TETRAPHOSPHATASE, SYMMETRICAL"/>
    <property type="match status" value="1"/>
</dbReference>
<organism evidence="8 9">
    <name type="scientific">Eubacterium oxidoreducens</name>
    <dbReference type="NCBI Taxonomy" id="1732"/>
    <lineage>
        <taxon>Bacteria</taxon>
        <taxon>Bacillati</taxon>
        <taxon>Bacillota</taxon>
        <taxon>Clostridia</taxon>
        <taxon>Eubacteriales</taxon>
        <taxon>Eubacteriaceae</taxon>
        <taxon>Eubacterium</taxon>
    </lineage>
</organism>
<dbReference type="Pfam" id="PF01966">
    <property type="entry name" value="HD"/>
    <property type="match status" value="1"/>
</dbReference>
<dbReference type="GO" id="GO:0008803">
    <property type="term" value="F:bis(5'-nucleosyl)-tetraphosphatase (symmetrical) activity"/>
    <property type="evidence" value="ECO:0007669"/>
    <property type="project" value="UniProtKB-EC"/>
</dbReference>
<sequence>MTSKYDSIKKQLQNTLNEHRFTHTLGVAYTASALAMRYQANVEKAFLAGLLHDCAKNIPSDKMLQICKENEIRISSAEQSNPQLLHAKLGAYIAKEEYAVHDEEVLNSIRLHTTGAPKMTVLDKIIYIADYIEPNRKELPHMAEIRHHAFEDLDMAMEEITTDVLNYLISNGNVIDEMTLNTQRYYQQLNKEKRN</sequence>
<keyword evidence="9" id="KW-1185">Reference proteome</keyword>
<dbReference type="PROSITE" id="PS51831">
    <property type="entry name" value="HD"/>
    <property type="match status" value="1"/>
</dbReference>
<evidence type="ECO:0000313" key="8">
    <source>
        <dbReference type="EMBL" id="SDB09365.1"/>
    </source>
</evidence>
<dbReference type="InterPro" id="IPR006674">
    <property type="entry name" value="HD_domain"/>
</dbReference>
<evidence type="ECO:0000313" key="9">
    <source>
        <dbReference type="Proteomes" id="UP000199228"/>
    </source>
</evidence>
<protein>
    <recommendedName>
        <fullName evidence="1">bis(5'-nucleosyl)-tetraphosphatase (symmetrical)</fullName>
        <ecNumber evidence="1">3.6.1.41</ecNumber>
    </recommendedName>
</protein>
<evidence type="ECO:0000259" key="7">
    <source>
        <dbReference type="PROSITE" id="PS51831"/>
    </source>
</evidence>
<dbReference type="PANTHER" id="PTHR35795">
    <property type="entry name" value="SLR1885 PROTEIN"/>
    <property type="match status" value="1"/>
</dbReference>
<evidence type="ECO:0000256" key="2">
    <source>
        <dbReference type="ARBA" id="ARBA00022723"/>
    </source>
</evidence>
<comment type="catalytic activity">
    <reaction evidence="6">
        <text>P(1),P(4)-bis(5'-adenosyl) tetraphosphate + H2O = 2 ADP + 2 H(+)</text>
        <dbReference type="Rhea" id="RHEA:24252"/>
        <dbReference type="ChEBI" id="CHEBI:15377"/>
        <dbReference type="ChEBI" id="CHEBI:15378"/>
        <dbReference type="ChEBI" id="CHEBI:58141"/>
        <dbReference type="ChEBI" id="CHEBI:456216"/>
        <dbReference type="EC" id="3.6.1.41"/>
    </reaction>
</comment>
<dbReference type="SMART" id="SM00471">
    <property type="entry name" value="HDc"/>
    <property type="match status" value="1"/>
</dbReference>
<dbReference type="Gene3D" id="1.10.3210.10">
    <property type="entry name" value="Hypothetical protein af1432"/>
    <property type="match status" value="1"/>
</dbReference>
<dbReference type="RefSeq" id="WP_090172244.1">
    <property type="nucleotide sequence ID" value="NZ_FMXR01000006.1"/>
</dbReference>
<dbReference type="InterPro" id="IPR006675">
    <property type="entry name" value="HDIG_dom"/>
</dbReference>
<feature type="domain" description="HD" evidence="7">
    <location>
        <begin position="20"/>
        <end position="135"/>
    </location>
</feature>
<keyword evidence="3" id="KW-0547">Nucleotide-binding</keyword>
<dbReference type="EMBL" id="FMXR01000006">
    <property type="protein sequence ID" value="SDB09365.1"/>
    <property type="molecule type" value="Genomic_DNA"/>
</dbReference>
<dbReference type="InterPro" id="IPR003607">
    <property type="entry name" value="HD/PDEase_dom"/>
</dbReference>
<keyword evidence="2" id="KW-0479">Metal-binding</keyword>
<keyword evidence="5" id="KW-0408">Iron</keyword>
<dbReference type="STRING" id="1732.SAMN02910417_00695"/>
<dbReference type="InterPro" id="IPR005249">
    <property type="entry name" value="YqeK"/>
</dbReference>
<dbReference type="SUPFAM" id="SSF109604">
    <property type="entry name" value="HD-domain/PDEase-like"/>
    <property type="match status" value="1"/>
</dbReference>
<dbReference type="GO" id="GO:0000166">
    <property type="term" value="F:nucleotide binding"/>
    <property type="evidence" value="ECO:0007669"/>
    <property type="project" value="UniProtKB-KW"/>
</dbReference>
<dbReference type="NCBIfam" id="TIGR00488">
    <property type="entry name" value="bis(5'-nucleosyl)-tetraphosphatase (symmetrical) YqeK"/>
    <property type="match status" value="1"/>
</dbReference>
<evidence type="ECO:0000256" key="1">
    <source>
        <dbReference type="ARBA" id="ARBA00012506"/>
    </source>
</evidence>
<accession>A0A1G6ALV7</accession>